<feature type="transmembrane region" description="Helical" evidence="5">
    <location>
        <begin position="256"/>
        <end position="273"/>
    </location>
</feature>
<feature type="transmembrane region" description="Helical" evidence="5">
    <location>
        <begin position="159"/>
        <end position="180"/>
    </location>
</feature>
<sequence>MLLPMLTLWATDHMAWSGYALLAAVIAVYARNASYTRRLCTQASVGLVQIVLITDGAALASASASPWLLVVLTAVVAGGGTILADRLVWLPPGSLFFVFAFAVSASAPAKPGSVVIAAALSTATVLLTLAVTAVSTVTDARRSAYDLRSSSARPVPWPLTALHSALCFVAAGAAGSASLALALGHWYWAMVAAIVPVVGPTTAGQILRAGHRIVGTAIGLVLSAALFWYPPHGLLLVIILSGLLIATELLVTRNYSLAMVFLTPTTIGLLYLFDTGPALGVTLWSRAVETVLGAAIAVALIYATHRIRHRVVSVR</sequence>
<keyword evidence="4 5" id="KW-0472">Membrane</keyword>
<organism evidence="7 8">
    <name type="scientific">Rhodococcus ruber</name>
    <dbReference type="NCBI Taxonomy" id="1830"/>
    <lineage>
        <taxon>Bacteria</taxon>
        <taxon>Bacillati</taxon>
        <taxon>Actinomycetota</taxon>
        <taxon>Actinomycetes</taxon>
        <taxon>Mycobacteriales</taxon>
        <taxon>Nocardiaceae</taxon>
        <taxon>Rhodococcus</taxon>
    </lineage>
</organism>
<keyword evidence="3 5" id="KW-1133">Transmembrane helix</keyword>
<proteinExistence type="predicted"/>
<evidence type="ECO:0000256" key="4">
    <source>
        <dbReference type="ARBA" id="ARBA00023136"/>
    </source>
</evidence>
<feature type="transmembrane region" description="Helical" evidence="5">
    <location>
        <begin position="67"/>
        <end position="84"/>
    </location>
</feature>
<accession>A0ABT4MEM9</accession>
<feature type="transmembrane region" description="Helical" evidence="5">
    <location>
        <begin position="13"/>
        <end position="31"/>
    </location>
</feature>
<evidence type="ECO:0000256" key="3">
    <source>
        <dbReference type="ARBA" id="ARBA00022989"/>
    </source>
</evidence>
<gene>
    <name evidence="7" type="ORF">O4220_13040</name>
</gene>
<feature type="transmembrane region" description="Helical" evidence="5">
    <location>
        <begin position="115"/>
        <end position="138"/>
    </location>
</feature>
<dbReference type="EMBL" id="JAPWIJ010000005">
    <property type="protein sequence ID" value="MCZ4519443.1"/>
    <property type="molecule type" value="Genomic_DNA"/>
</dbReference>
<dbReference type="Proteomes" id="UP001081071">
    <property type="component" value="Unassembled WGS sequence"/>
</dbReference>
<name>A0ABT4MEM9_9NOCA</name>
<feature type="transmembrane region" description="Helical" evidence="5">
    <location>
        <begin position="89"/>
        <end position="109"/>
    </location>
</feature>
<evidence type="ECO:0000256" key="2">
    <source>
        <dbReference type="ARBA" id="ARBA00022692"/>
    </source>
</evidence>
<protein>
    <submittedName>
        <fullName evidence="7">FUSC family protein</fullName>
    </submittedName>
</protein>
<dbReference type="Pfam" id="PF13515">
    <property type="entry name" value="FUSC_2"/>
    <property type="match status" value="1"/>
</dbReference>
<feature type="domain" description="Integral membrane bound transporter" evidence="6">
    <location>
        <begin position="175"/>
        <end position="299"/>
    </location>
</feature>
<comment type="subcellular location">
    <subcellularLocation>
        <location evidence="1">Membrane</location>
        <topology evidence="1">Multi-pass membrane protein</topology>
    </subcellularLocation>
</comment>
<dbReference type="RefSeq" id="WP_269604813.1">
    <property type="nucleotide sequence ID" value="NZ_JAPWIJ010000005.1"/>
</dbReference>
<keyword evidence="2 5" id="KW-0812">Transmembrane</keyword>
<evidence type="ECO:0000256" key="1">
    <source>
        <dbReference type="ARBA" id="ARBA00004141"/>
    </source>
</evidence>
<comment type="caution">
    <text evidence="7">The sequence shown here is derived from an EMBL/GenBank/DDBJ whole genome shotgun (WGS) entry which is preliminary data.</text>
</comment>
<feature type="transmembrane region" description="Helical" evidence="5">
    <location>
        <begin position="186"/>
        <end position="203"/>
    </location>
</feature>
<evidence type="ECO:0000256" key="5">
    <source>
        <dbReference type="SAM" id="Phobius"/>
    </source>
</evidence>
<reference evidence="7" key="1">
    <citation type="submission" date="2022-12" db="EMBL/GenBank/DDBJ databases">
        <authorList>
            <person name="Krivoruchko A.V."/>
            <person name="Elkin A."/>
        </authorList>
    </citation>
    <scope>NUCLEOTIDE SEQUENCE</scope>
    <source>
        <strain evidence="7">IEGM 1391</strain>
    </source>
</reference>
<evidence type="ECO:0000313" key="8">
    <source>
        <dbReference type="Proteomes" id="UP001081071"/>
    </source>
</evidence>
<evidence type="ECO:0000313" key="7">
    <source>
        <dbReference type="EMBL" id="MCZ4519443.1"/>
    </source>
</evidence>
<feature type="transmembrane region" description="Helical" evidence="5">
    <location>
        <begin position="234"/>
        <end position="251"/>
    </location>
</feature>
<keyword evidence="8" id="KW-1185">Reference proteome</keyword>
<feature type="transmembrane region" description="Helical" evidence="5">
    <location>
        <begin position="285"/>
        <end position="303"/>
    </location>
</feature>
<dbReference type="InterPro" id="IPR049453">
    <property type="entry name" value="Memb_transporter_dom"/>
</dbReference>
<evidence type="ECO:0000259" key="6">
    <source>
        <dbReference type="Pfam" id="PF13515"/>
    </source>
</evidence>